<proteinExistence type="predicted"/>
<gene>
    <name evidence="1" type="ORF">CHR90_05560</name>
</gene>
<dbReference type="OrthoDB" id="9783136at2"/>
<evidence type="ECO:0000313" key="1">
    <source>
        <dbReference type="EMBL" id="OYQ20176.1"/>
    </source>
</evidence>
<dbReference type="SUPFAM" id="SSF51197">
    <property type="entry name" value="Clavaminate synthase-like"/>
    <property type="match status" value="1"/>
</dbReference>
<dbReference type="AlphaFoldDB" id="A0A255XT59"/>
<dbReference type="RefSeq" id="WP_094407999.1">
    <property type="nucleotide sequence ID" value="NZ_BMJZ01000001.1"/>
</dbReference>
<protein>
    <recommendedName>
        <fullName evidence="3">Fe2OG dioxygenase domain-containing protein</fullName>
    </recommendedName>
</protein>
<name>A0A255XT59_9PROT</name>
<keyword evidence="2" id="KW-1185">Reference proteome</keyword>
<dbReference type="EMBL" id="NOXS01000029">
    <property type="protein sequence ID" value="OYQ20176.1"/>
    <property type="molecule type" value="Genomic_DNA"/>
</dbReference>
<dbReference type="Pfam" id="PF13759">
    <property type="entry name" value="2OG-FeII_Oxy_5"/>
    <property type="match status" value="1"/>
</dbReference>
<dbReference type="InterPro" id="IPR012668">
    <property type="entry name" value="CHP02466"/>
</dbReference>
<dbReference type="Proteomes" id="UP000216361">
    <property type="component" value="Unassembled WGS sequence"/>
</dbReference>
<comment type="caution">
    <text evidence="1">The sequence shown here is derived from an EMBL/GenBank/DDBJ whole genome shotgun (WGS) entry which is preliminary data.</text>
</comment>
<evidence type="ECO:0000313" key="2">
    <source>
        <dbReference type="Proteomes" id="UP000216361"/>
    </source>
</evidence>
<reference evidence="1 2" key="1">
    <citation type="submission" date="2017-07" db="EMBL/GenBank/DDBJ databases">
        <title>Elstera cyanobacteriorum sp. nov., a novel bacterium isolated from cyanobacterial aggregates in a eutrophic lake.</title>
        <authorList>
            <person name="Cai H."/>
        </authorList>
    </citation>
    <scope>NUCLEOTIDE SEQUENCE [LARGE SCALE GENOMIC DNA]</scope>
    <source>
        <strain evidence="1 2">TH019</strain>
    </source>
</reference>
<sequence>MSTPDPTVETLFVTKLYRAELLGAGLNDELLAACLAAAEDDEAGQIWSEENGYPGYTSYASLDDLGWRFPAMKALVKQLDKHAKAFAKLLDWDLGDRKLVLDSLWINVLEPGGFHSGHIHPGSVLSGTYYVSVPDGAGAITFEDPRLPRMMAAPPKKKKASRDQQAFVPVAPAPGSVLLWESWMHHAVPLNRAEAERVSISFNYAWR</sequence>
<organism evidence="1 2">
    <name type="scientific">Elstera cyanobacteriorum</name>
    <dbReference type="NCBI Taxonomy" id="2022747"/>
    <lineage>
        <taxon>Bacteria</taxon>
        <taxon>Pseudomonadati</taxon>
        <taxon>Pseudomonadota</taxon>
        <taxon>Alphaproteobacteria</taxon>
        <taxon>Rhodospirillales</taxon>
        <taxon>Rhodospirillaceae</taxon>
        <taxon>Elstera</taxon>
    </lineage>
</organism>
<dbReference type="Gene3D" id="2.60.120.620">
    <property type="entry name" value="q2cbj1_9rhob like domain"/>
    <property type="match status" value="1"/>
</dbReference>
<evidence type="ECO:0008006" key="3">
    <source>
        <dbReference type="Google" id="ProtNLM"/>
    </source>
</evidence>
<dbReference type="NCBIfam" id="TIGR02466">
    <property type="entry name" value="TIGR02466 family protein"/>
    <property type="match status" value="1"/>
</dbReference>
<accession>A0A255XT59</accession>